<feature type="region of interest" description="Disordered" evidence="6">
    <location>
        <begin position="342"/>
        <end position="379"/>
    </location>
</feature>
<dbReference type="InterPro" id="IPR002557">
    <property type="entry name" value="Chitin-bd_dom"/>
</dbReference>
<feature type="domain" description="Chitin-binding type-2" evidence="8">
    <location>
        <begin position="178"/>
        <end position="236"/>
    </location>
</feature>
<dbReference type="InterPro" id="IPR051940">
    <property type="entry name" value="Chitin_bind-dev_reg"/>
</dbReference>
<reference evidence="9" key="1">
    <citation type="submission" date="2022-01" db="EMBL/GenBank/DDBJ databases">
        <authorList>
            <person name="King R."/>
        </authorList>
    </citation>
    <scope>NUCLEOTIDE SEQUENCE</scope>
</reference>
<feature type="domain" description="Chitin-binding type-2" evidence="8">
    <location>
        <begin position="477"/>
        <end position="532"/>
    </location>
</feature>
<dbReference type="AlphaFoldDB" id="A0A9N9SIZ9"/>
<gene>
    <name evidence="9" type="ORF">PHAECO_LOCUS11490</name>
</gene>
<feature type="non-terminal residue" evidence="9">
    <location>
        <position position="532"/>
    </location>
</feature>
<organism evidence="9 10">
    <name type="scientific">Phaedon cochleariae</name>
    <name type="common">Mustard beetle</name>
    <dbReference type="NCBI Taxonomy" id="80249"/>
    <lineage>
        <taxon>Eukaryota</taxon>
        <taxon>Metazoa</taxon>
        <taxon>Ecdysozoa</taxon>
        <taxon>Arthropoda</taxon>
        <taxon>Hexapoda</taxon>
        <taxon>Insecta</taxon>
        <taxon>Pterygota</taxon>
        <taxon>Neoptera</taxon>
        <taxon>Endopterygota</taxon>
        <taxon>Coleoptera</taxon>
        <taxon>Polyphaga</taxon>
        <taxon>Cucujiformia</taxon>
        <taxon>Chrysomeloidea</taxon>
        <taxon>Chrysomelidae</taxon>
        <taxon>Chrysomelinae</taxon>
        <taxon>Chrysomelini</taxon>
        <taxon>Phaedon</taxon>
    </lineage>
</organism>
<keyword evidence="3" id="KW-0677">Repeat</keyword>
<dbReference type="PANTHER" id="PTHR23301">
    <property type="entry name" value="CHITIN BINDING PERITROPHIN-A"/>
    <property type="match status" value="1"/>
</dbReference>
<dbReference type="GO" id="GO:0005576">
    <property type="term" value="C:extracellular region"/>
    <property type="evidence" value="ECO:0007669"/>
    <property type="project" value="InterPro"/>
</dbReference>
<protein>
    <recommendedName>
        <fullName evidence="8">Chitin-binding type-2 domain-containing protein</fullName>
    </recommendedName>
</protein>
<feature type="compositionally biased region" description="Polar residues" evidence="6">
    <location>
        <begin position="244"/>
        <end position="253"/>
    </location>
</feature>
<evidence type="ECO:0000256" key="3">
    <source>
        <dbReference type="ARBA" id="ARBA00022737"/>
    </source>
</evidence>
<feature type="compositionally biased region" description="Low complexity" evidence="6">
    <location>
        <begin position="254"/>
        <end position="283"/>
    </location>
</feature>
<feature type="region of interest" description="Disordered" evidence="6">
    <location>
        <begin position="449"/>
        <end position="470"/>
    </location>
</feature>
<dbReference type="Proteomes" id="UP001153737">
    <property type="component" value="Chromosome 8"/>
</dbReference>
<dbReference type="Pfam" id="PF01607">
    <property type="entry name" value="CBM_14"/>
    <property type="match status" value="6"/>
</dbReference>
<evidence type="ECO:0000256" key="4">
    <source>
        <dbReference type="ARBA" id="ARBA00023157"/>
    </source>
</evidence>
<feature type="compositionally biased region" description="Low complexity" evidence="6">
    <location>
        <begin position="353"/>
        <end position="379"/>
    </location>
</feature>
<dbReference type="PANTHER" id="PTHR23301:SF0">
    <property type="entry name" value="CHITIN-BINDING TYPE-2 DOMAIN-CONTAINING PROTEIN-RELATED"/>
    <property type="match status" value="1"/>
</dbReference>
<keyword evidence="10" id="KW-1185">Reference proteome</keyword>
<feature type="domain" description="Chitin-binding type-2" evidence="8">
    <location>
        <begin position="279"/>
        <end position="338"/>
    </location>
</feature>
<dbReference type="GO" id="GO:0008061">
    <property type="term" value="F:chitin binding"/>
    <property type="evidence" value="ECO:0007669"/>
    <property type="project" value="UniProtKB-KW"/>
</dbReference>
<feature type="domain" description="Chitin-binding type-2" evidence="8">
    <location>
        <begin position="77"/>
        <end position="133"/>
    </location>
</feature>
<dbReference type="PROSITE" id="PS50940">
    <property type="entry name" value="CHIT_BIND_II"/>
    <property type="match status" value="6"/>
</dbReference>
<feature type="compositionally biased region" description="Low complexity" evidence="6">
    <location>
        <begin position="138"/>
        <end position="176"/>
    </location>
</feature>
<dbReference type="SMART" id="SM00494">
    <property type="entry name" value="ChtBD2"/>
    <property type="match status" value="6"/>
</dbReference>
<keyword evidence="2 7" id="KW-0732">Signal</keyword>
<feature type="domain" description="Chitin-binding type-2" evidence="8">
    <location>
        <begin position="375"/>
        <end position="434"/>
    </location>
</feature>
<dbReference type="SUPFAM" id="SSF57625">
    <property type="entry name" value="Invertebrate chitin-binding proteins"/>
    <property type="match status" value="6"/>
</dbReference>
<feature type="compositionally biased region" description="Polar residues" evidence="6">
    <location>
        <begin position="342"/>
        <end position="352"/>
    </location>
</feature>
<proteinExistence type="predicted"/>
<evidence type="ECO:0000256" key="7">
    <source>
        <dbReference type="SAM" id="SignalP"/>
    </source>
</evidence>
<evidence type="ECO:0000256" key="5">
    <source>
        <dbReference type="ARBA" id="ARBA00023180"/>
    </source>
</evidence>
<reference evidence="9" key="2">
    <citation type="submission" date="2022-10" db="EMBL/GenBank/DDBJ databases">
        <authorList>
            <consortium name="ENA_rothamsted_submissions"/>
            <consortium name="culmorum"/>
            <person name="King R."/>
        </authorList>
    </citation>
    <scope>NUCLEOTIDE SEQUENCE</scope>
</reference>
<feature type="chain" id="PRO_5040273249" description="Chitin-binding type-2 domain-containing protein" evidence="7">
    <location>
        <begin position="17"/>
        <end position="532"/>
    </location>
</feature>
<dbReference type="InterPro" id="IPR036508">
    <property type="entry name" value="Chitin-bd_dom_sf"/>
</dbReference>
<sequence>DSLFVLVAVSLSFVIGSPEPKCPSDGVSTYRDATNCTKYYECNRGHLITLECTDGMYFNEKIRACDDPEFVDCDPVCPYPSDDVIQLYDPKNCTTYYECNRGIRVKAICPPEVPYWNHIEKYCDFPEYVDCSRGETTSSTITTTPSPTPASTATSSISSTPSPVTSPSSAPTASTTLDPSCPYPSTEKTYLVYPYDCSRYYLCVNGEKTVEDCPEGFLFDDINLKCDFSDNVTCDHASTLHPYPTTTSENPDITTTSTASTASTASTHPGTTGPTPSPDPSCSSYPAGEKVSLVYPLDCSKYYLCYNGKKSVEPCPEGLYFDDVSSLCTFRDNVSCEHASTLQPYPTKTSENPDITTPPTAPTHPGTTGPTPSPDPSCSSYPAGEKVSLVYPYDCSKYYLCYNGKKSVEPCPEGLYFDDVTSQCTFRENASCAHASTPLPYPTTDPTGATTSTAMPSTTSEVPTKITTPITSTTSKDGICKDEPTGTTLSDPDDCACYFECSNGLTYHFTCAAGTLWDKVLKVCADAESVIC</sequence>
<keyword evidence="5" id="KW-0325">Glycoprotein</keyword>
<accession>A0A9N9SIZ9</accession>
<dbReference type="Gene3D" id="2.170.140.10">
    <property type="entry name" value="Chitin binding domain"/>
    <property type="match status" value="6"/>
</dbReference>
<feature type="signal peptide" evidence="7">
    <location>
        <begin position="1"/>
        <end position="16"/>
    </location>
</feature>
<dbReference type="EMBL" id="OU896714">
    <property type="protein sequence ID" value="CAG9824814.1"/>
    <property type="molecule type" value="Genomic_DNA"/>
</dbReference>
<feature type="region of interest" description="Disordered" evidence="6">
    <location>
        <begin position="240"/>
        <end position="283"/>
    </location>
</feature>
<keyword evidence="4" id="KW-1015">Disulfide bond</keyword>
<feature type="domain" description="Chitin-binding type-2" evidence="8">
    <location>
        <begin position="19"/>
        <end position="75"/>
    </location>
</feature>
<evidence type="ECO:0000313" key="10">
    <source>
        <dbReference type="Proteomes" id="UP001153737"/>
    </source>
</evidence>
<dbReference type="OrthoDB" id="6020543at2759"/>
<evidence type="ECO:0000313" key="9">
    <source>
        <dbReference type="EMBL" id="CAG9824814.1"/>
    </source>
</evidence>
<evidence type="ECO:0000256" key="1">
    <source>
        <dbReference type="ARBA" id="ARBA00022669"/>
    </source>
</evidence>
<name>A0A9N9SIZ9_PHACE</name>
<evidence type="ECO:0000256" key="2">
    <source>
        <dbReference type="ARBA" id="ARBA00022729"/>
    </source>
</evidence>
<feature type="region of interest" description="Disordered" evidence="6">
    <location>
        <begin position="138"/>
        <end position="178"/>
    </location>
</feature>
<evidence type="ECO:0000259" key="8">
    <source>
        <dbReference type="PROSITE" id="PS50940"/>
    </source>
</evidence>
<evidence type="ECO:0000256" key="6">
    <source>
        <dbReference type="SAM" id="MobiDB-lite"/>
    </source>
</evidence>
<keyword evidence="1" id="KW-0147">Chitin-binding</keyword>